<dbReference type="Gene3D" id="3.40.50.1580">
    <property type="entry name" value="Nucleoside phosphorylase domain"/>
    <property type="match status" value="1"/>
</dbReference>
<dbReference type="PANTHER" id="PTHR46082:SF6">
    <property type="entry name" value="AAA+ ATPASE DOMAIN-CONTAINING PROTEIN-RELATED"/>
    <property type="match status" value="1"/>
</dbReference>
<evidence type="ECO:0000259" key="1">
    <source>
        <dbReference type="Pfam" id="PF01048"/>
    </source>
</evidence>
<feature type="domain" description="Nucleoside phosphorylase" evidence="1">
    <location>
        <begin position="11"/>
        <end position="83"/>
    </location>
</feature>
<accession>A0A8H7N6V3</accession>
<dbReference type="InterPro" id="IPR035994">
    <property type="entry name" value="Nucleoside_phosphorylase_sf"/>
</dbReference>
<protein>
    <recommendedName>
        <fullName evidence="1">Nucleoside phosphorylase domain-containing protein</fullName>
    </recommendedName>
</protein>
<proteinExistence type="predicted"/>
<sequence>MTVYCEPNIGQHDVVLAHLPGMGTQHAAAAAASLRTSYIELKLVFLVGICGGMPKIDGVDAFLGDVVISRSIVQYDYGRQYPGRFAVKETTEDSLGRANKDIRGLLASFETDRGRHC</sequence>
<dbReference type="Pfam" id="PF01048">
    <property type="entry name" value="PNP_UDP_1"/>
    <property type="match status" value="1"/>
</dbReference>
<dbReference type="GO" id="GO:0003824">
    <property type="term" value="F:catalytic activity"/>
    <property type="evidence" value="ECO:0007669"/>
    <property type="project" value="InterPro"/>
</dbReference>
<dbReference type="InterPro" id="IPR053137">
    <property type="entry name" value="NLR-like"/>
</dbReference>
<dbReference type="SUPFAM" id="SSF53167">
    <property type="entry name" value="Purine and uridine phosphorylases"/>
    <property type="match status" value="1"/>
</dbReference>
<dbReference type="AlphaFoldDB" id="A0A8H7N6V3"/>
<name>A0A8H7N6V3_BIOOC</name>
<evidence type="ECO:0000313" key="3">
    <source>
        <dbReference type="Proteomes" id="UP000616885"/>
    </source>
</evidence>
<gene>
    <name evidence="2" type="ORF">IM811_016245</name>
</gene>
<dbReference type="EMBL" id="JADCTT010000007">
    <property type="protein sequence ID" value="KAF9750218.1"/>
    <property type="molecule type" value="Genomic_DNA"/>
</dbReference>
<organism evidence="2 3">
    <name type="scientific">Bionectria ochroleuca</name>
    <name type="common">Gliocladium roseum</name>
    <dbReference type="NCBI Taxonomy" id="29856"/>
    <lineage>
        <taxon>Eukaryota</taxon>
        <taxon>Fungi</taxon>
        <taxon>Dikarya</taxon>
        <taxon>Ascomycota</taxon>
        <taxon>Pezizomycotina</taxon>
        <taxon>Sordariomycetes</taxon>
        <taxon>Hypocreomycetidae</taxon>
        <taxon>Hypocreales</taxon>
        <taxon>Bionectriaceae</taxon>
        <taxon>Clonostachys</taxon>
    </lineage>
</organism>
<dbReference type="InterPro" id="IPR000845">
    <property type="entry name" value="Nucleoside_phosphorylase_d"/>
</dbReference>
<comment type="caution">
    <text evidence="2">The sequence shown here is derived from an EMBL/GenBank/DDBJ whole genome shotgun (WGS) entry which is preliminary data.</text>
</comment>
<reference evidence="2" key="1">
    <citation type="submission" date="2020-10" db="EMBL/GenBank/DDBJ databases">
        <title>High-Quality Genome Resource of Clonostachys rosea strain S41 by Oxford Nanopore Long-Read Sequencing.</title>
        <authorList>
            <person name="Wang H."/>
        </authorList>
    </citation>
    <scope>NUCLEOTIDE SEQUENCE</scope>
    <source>
        <strain evidence="2">S41</strain>
    </source>
</reference>
<evidence type="ECO:0000313" key="2">
    <source>
        <dbReference type="EMBL" id="KAF9750218.1"/>
    </source>
</evidence>
<dbReference type="Proteomes" id="UP000616885">
    <property type="component" value="Unassembled WGS sequence"/>
</dbReference>
<dbReference type="PANTHER" id="PTHR46082">
    <property type="entry name" value="ATP/GTP-BINDING PROTEIN-RELATED"/>
    <property type="match status" value="1"/>
</dbReference>
<dbReference type="GO" id="GO:0009116">
    <property type="term" value="P:nucleoside metabolic process"/>
    <property type="evidence" value="ECO:0007669"/>
    <property type="project" value="InterPro"/>
</dbReference>